<gene>
    <name evidence="2" type="ORF">CSSPTR1EN2_LOCUS2446</name>
</gene>
<reference evidence="2" key="1">
    <citation type="submission" date="2024-02" db="EMBL/GenBank/DDBJ databases">
        <authorList>
            <consortium name="ELIXIR-Norway"/>
            <consortium name="Elixir Norway"/>
        </authorList>
    </citation>
    <scope>NUCLEOTIDE SEQUENCE</scope>
</reference>
<evidence type="ECO:0000313" key="3">
    <source>
        <dbReference type="Proteomes" id="UP001497512"/>
    </source>
</evidence>
<dbReference type="Proteomes" id="UP001497512">
    <property type="component" value="Chromosome 10"/>
</dbReference>
<evidence type="ECO:0000313" key="2">
    <source>
        <dbReference type="EMBL" id="CAK9194278.1"/>
    </source>
</evidence>
<protein>
    <submittedName>
        <fullName evidence="2">Uncharacterized protein</fullName>
    </submittedName>
</protein>
<name>A0ABP0TE38_9BRYO</name>
<dbReference type="EMBL" id="OZ019902">
    <property type="protein sequence ID" value="CAK9194278.1"/>
    <property type="molecule type" value="Genomic_DNA"/>
</dbReference>
<feature type="compositionally biased region" description="Basic and acidic residues" evidence="1">
    <location>
        <begin position="30"/>
        <end position="46"/>
    </location>
</feature>
<feature type="region of interest" description="Disordered" evidence="1">
    <location>
        <begin position="23"/>
        <end position="53"/>
    </location>
</feature>
<accession>A0ABP0TE38</accession>
<organism evidence="2 3">
    <name type="scientific">Sphagnum troendelagicum</name>
    <dbReference type="NCBI Taxonomy" id="128251"/>
    <lineage>
        <taxon>Eukaryota</taxon>
        <taxon>Viridiplantae</taxon>
        <taxon>Streptophyta</taxon>
        <taxon>Embryophyta</taxon>
        <taxon>Bryophyta</taxon>
        <taxon>Sphagnophytina</taxon>
        <taxon>Sphagnopsida</taxon>
        <taxon>Sphagnales</taxon>
        <taxon>Sphagnaceae</taxon>
        <taxon>Sphagnum</taxon>
    </lineage>
</organism>
<evidence type="ECO:0000256" key="1">
    <source>
        <dbReference type="SAM" id="MobiDB-lite"/>
    </source>
</evidence>
<sequence>MPDLQAMEQDLQQEYWDKLADEENAINPDDECRGESKGRGGLREDDSSVGLPPQIPPLGHLACLCSFMATMLVKL</sequence>
<keyword evidence="3" id="KW-1185">Reference proteome</keyword>
<proteinExistence type="predicted"/>